<dbReference type="Pfam" id="PF07841">
    <property type="entry name" value="DM4_12"/>
    <property type="match status" value="1"/>
</dbReference>
<proteinExistence type="predicted"/>
<gene>
    <name evidence="1" type="ORF">CEXT_451921</name>
</gene>
<dbReference type="AlphaFoldDB" id="A0AAV4PB53"/>
<organism evidence="1 2">
    <name type="scientific">Caerostris extrusa</name>
    <name type="common">Bark spider</name>
    <name type="synonym">Caerostris bankana</name>
    <dbReference type="NCBI Taxonomy" id="172846"/>
    <lineage>
        <taxon>Eukaryota</taxon>
        <taxon>Metazoa</taxon>
        <taxon>Ecdysozoa</taxon>
        <taxon>Arthropoda</taxon>
        <taxon>Chelicerata</taxon>
        <taxon>Arachnida</taxon>
        <taxon>Araneae</taxon>
        <taxon>Araneomorphae</taxon>
        <taxon>Entelegynae</taxon>
        <taxon>Araneoidea</taxon>
        <taxon>Araneidae</taxon>
        <taxon>Caerostris</taxon>
    </lineage>
</organism>
<evidence type="ECO:0000313" key="2">
    <source>
        <dbReference type="Proteomes" id="UP001054945"/>
    </source>
</evidence>
<dbReference type="Proteomes" id="UP001054945">
    <property type="component" value="Unassembled WGS sequence"/>
</dbReference>
<comment type="caution">
    <text evidence="1">The sequence shown here is derived from an EMBL/GenBank/DDBJ whole genome shotgun (WGS) entry which is preliminary data.</text>
</comment>
<dbReference type="EMBL" id="BPLR01021721">
    <property type="protein sequence ID" value="GIX92921.1"/>
    <property type="molecule type" value="Genomic_DNA"/>
</dbReference>
<evidence type="ECO:0000313" key="1">
    <source>
        <dbReference type="EMBL" id="GIX92921.1"/>
    </source>
</evidence>
<protein>
    <submittedName>
        <fullName evidence="1">Uncharacterized protein</fullName>
    </submittedName>
</protein>
<keyword evidence="2" id="KW-1185">Reference proteome</keyword>
<accession>A0AAV4PB53</accession>
<name>A0AAV4PB53_CAEEX</name>
<sequence length="269" mass="30598">MHVLLRPVVFSPSTQKVEPHFCLKTSELLRWIKPPRFRVGFRQTEHRAMVIRAWMAFAACVLFAEAAVEVDPEVRSSLEEFLKTRSKLLMDSARPLKVSPNSVLPHKEKHPKLQLVEEALRLIYHELYEAANSTEGLNVTELLKKSRTLNHRQNFLSSGLHGASEYLMSLVENSLEDLPSLPRLEAQECVKRSVCEAHSQPKKYGLMGLVLQLLFPPYTKTEDPNNVVSKYQLAARYGRQSNANCGVQYDGCMLNLLDIVQALVNAFIR</sequence>
<reference evidence="1 2" key="1">
    <citation type="submission" date="2021-06" db="EMBL/GenBank/DDBJ databases">
        <title>Caerostris extrusa draft genome.</title>
        <authorList>
            <person name="Kono N."/>
            <person name="Arakawa K."/>
        </authorList>
    </citation>
    <scope>NUCLEOTIDE SEQUENCE [LARGE SCALE GENOMIC DNA]</scope>
</reference>
<dbReference type="PANTHER" id="PTHR21398">
    <property type="entry name" value="AGAP007094-PA"/>
    <property type="match status" value="1"/>
</dbReference>
<dbReference type="PANTHER" id="PTHR21398:SF6">
    <property type="entry name" value="AGAP007094-PA"/>
    <property type="match status" value="1"/>
</dbReference>
<dbReference type="InterPro" id="IPR006631">
    <property type="entry name" value="DM4_12"/>
</dbReference>
<dbReference type="SMART" id="SM00718">
    <property type="entry name" value="DM4_12"/>
    <property type="match status" value="1"/>
</dbReference>